<dbReference type="Pfam" id="PF00078">
    <property type="entry name" value="RVT_1"/>
    <property type="match status" value="1"/>
</dbReference>
<name>A0A5B6VG42_9ROSI</name>
<sequence>MKCEAEFLRLSRYAQGIVLIDYEHCVWFEDGLGDDLRRERDFAALVEKAKIVEEVKRSERQNRDKEGGRNKRDFRPSSSSDRFQKRPRFDGPVQAGVPFAASGLQPCAVCGCGSRVHRIKDCMLKPGPAPVARQGYVQLERGGQQPPGGRGPVRGGNGFGQGHGAPGRDASNTDGRHPGLVYGARCREDSDTPDVITGTFLIYDVPCFALIDVGSTHSYVACKMLGTLGIQSELVDEEMLVISSLGQSVLVNKLFKNVSLEVQGVVFSADLMELSFGEFDLILGRDWLVKHNANPDCAAEHMVLKTSVDEKFLSNVISALRAEKLARKGCEAFLAFVSTSDAKKLSVGDVRTVKEFPNVFPKELPRLLPNHEVEFSIEILPGTVLDSTEEAGRTEGSNPRAVGSRIYQTKCISMGSTGLFVKKKDGPMRMCIDYRQLNKLTIKNKYPLPRIDDLFDQLQGASIFSKIDLRSGYHQLRVNEANIHKTAFRTRYGHYEFLSCCSD</sequence>
<dbReference type="Pfam" id="PF08284">
    <property type="entry name" value="RVP_2"/>
    <property type="match status" value="1"/>
</dbReference>
<evidence type="ECO:0000313" key="4">
    <source>
        <dbReference type="Proteomes" id="UP000325315"/>
    </source>
</evidence>
<feature type="domain" description="Reverse transcriptase" evidence="2">
    <location>
        <begin position="421"/>
        <end position="491"/>
    </location>
</feature>
<organism evidence="3 4">
    <name type="scientific">Gossypium australe</name>
    <dbReference type="NCBI Taxonomy" id="47621"/>
    <lineage>
        <taxon>Eukaryota</taxon>
        <taxon>Viridiplantae</taxon>
        <taxon>Streptophyta</taxon>
        <taxon>Embryophyta</taxon>
        <taxon>Tracheophyta</taxon>
        <taxon>Spermatophyta</taxon>
        <taxon>Magnoliopsida</taxon>
        <taxon>eudicotyledons</taxon>
        <taxon>Gunneridae</taxon>
        <taxon>Pentapetalae</taxon>
        <taxon>rosids</taxon>
        <taxon>malvids</taxon>
        <taxon>Malvales</taxon>
        <taxon>Malvaceae</taxon>
        <taxon>Malvoideae</taxon>
        <taxon>Gossypium</taxon>
    </lineage>
</organism>
<feature type="compositionally biased region" description="Basic and acidic residues" evidence="1">
    <location>
        <begin position="57"/>
        <end position="75"/>
    </location>
</feature>
<dbReference type="InterPro" id="IPR032567">
    <property type="entry name" value="RTL1-rel"/>
</dbReference>
<protein>
    <submittedName>
        <fullName evidence="3">Retrotransposon protein</fullName>
    </submittedName>
</protein>
<evidence type="ECO:0000256" key="1">
    <source>
        <dbReference type="SAM" id="MobiDB-lite"/>
    </source>
</evidence>
<evidence type="ECO:0000313" key="3">
    <source>
        <dbReference type="EMBL" id="KAA3467946.1"/>
    </source>
</evidence>
<comment type="caution">
    <text evidence="3">The sequence shown here is derived from an EMBL/GenBank/DDBJ whole genome shotgun (WGS) entry which is preliminary data.</text>
</comment>
<dbReference type="AlphaFoldDB" id="A0A5B6VG42"/>
<dbReference type="PANTHER" id="PTHR15503:SF45">
    <property type="entry name" value="RNA-DIRECTED DNA POLYMERASE HOMOLOG"/>
    <property type="match status" value="1"/>
</dbReference>
<dbReference type="OrthoDB" id="1751327at2759"/>
<dbReference type="Proteomes" id="UP000325315">
    <property type="component" value="Unassembled WGS sequence"/>
</dbReference>
<dbReference type="InterPro" id="IPR021109">
    <property type="entry name" value="Peptidase_aspartic_dom_sf"/>
</dbReference>
<dbReference type="SUPFAM" id="SSF50630">
    <property type="entry name" value="Acid proteases"/>
    <property type="match status" value="1"/>
</dbReference>
<accession>A0A5B6VG42</accession>
<dbReference type="CDD" id="cd01647">
    <property type="entry name" value="RT_LTR"/>
    <property type="match status" value="1"/>
</dbReference>
<dbReference type="Gene3D" id="3.30.70.270">
    <property type="match status" value="1"/>
</dbReference>
<feature type="region of interest" description="Disordered" evidence="1">
    <location>
        <begin position="140"/>
        <end position="176"/>
    </location>
</feature>
<dbReference type="InterPro" id="IPR043502">
    <property type="entry name" value="DNA/RNA_pol_sf"/>
</dbReference>
<dbReference type="InterPro" id="IPR043128">
    <property type="entry name" value="Rev_trsase/Diguanyl_cyclase"/>
</dbReference>
<dbReference type="PANTHER" id="PTHR15503">
    <property type="entry name" value="LDOC1 RELATED"/>
    <property type="match status" value="1"/>
</dbReference>
<feature type="compositionally biased region" description="Gly residues" evidence="1">
    <location>
        <begin position="145"/>
        <end position="165"/>
    </location>
</feature>
<proteinExistence type="predicted"/>
<dbReference type="EMBL" id="SMMG02000007">
    <property type="protein sequence ID" value="KAA3467946.1"/>
    <property type="molecule type" value="Genomic_DNA"/>
</dbReference>
<evidence type="ECO:0000259" key="2">
    <source>
        <dbReference type="Pfam" id="PF00078"/>
    </source>
</evidence>
<dbReference type="CDD" id="cd00303">
    <property type="entry name" value="retropepsin_like"/>
    <property type="match status" value="1"/>
</dbReference>
<feature type="region of interest" description="Disordered" evidence="1">
    <location>
        <begin position="57"/>
        <end position="91"/>
    </location>
</feature>
<dbReference type="Gene3D" id="3.10.10.10">
    <property type="entry name" value="HIV Type 1 Reverse Transcriptase, subunit A, domain 1"/>
    <property type="match status" value="1"/>
</dbReference>
<dbReference type="InterPro" id="IPR000477">
    <property type="entry name" value="RT_dom"/>
</dbReference>
<reference evidence="4" key="1">
    <citation type="journal article" date="2019" name="Plant Biotechnol. J.">
        <title>Genome sequencing of the Australian wild diploid species Gossypium australe highlights disease resistance and delayed gland morphogenesis.</title>
        <authorList>
            <person name="Cai Y."/>
            <person name="Cai X."/>
            <person name="Wang Q."/>
            <person name="Wang P."/>
            <person name="Zhang Y."/>
            <person name="Cai C."/>
            <person name="Xu Y."/>
            <person name="Wang K."/>
            <person name="Zhou Z."/>
            <person name="Wang C."/>
            <person name="Geng S."/>
            <person name="Li B."/>
            <person name="Dong Q."/>
            <person name="Hou Y."/>
            <person name="Wang H."/>
            <person name="Ai P."/>
            <person name="Liu Z."/>
            <person name="Yi F."/>
            <person name="Sun M."/>
            <person name="An G."/>
            <person name="Cheng J."/>
            <person name="Zhang Y."/>
            <person name="Shi Q."/>
            <person name="Xie Y."/>
            <person name="Shi X."/>
            <person name="Chang Y."/>
            <person name="Huang F."/>
            <person name="Chen Y."/>
            <person name="Hong S."/>
            <person name="Mi L."/>
            <person name="Sun Q."/>
            <person name="Zhang L."/>
            <person name="Zhou B."/>
            <person name="Peng R."/>
            <person name="Zhang X."/>
            <person name="Liu F."/>
        </authorList>
    </citation>
    <scope>NUCLEOTIDE SEQUENCE [LARGE SCALE GENOMIC DNA]</scope>
    <source>
        <strain evidence="4">cv. PA1801</strain>
    </source>
</reference>
<dbReference type="SUPFAM" id="SSF56672">
    <property type="entry name" value="DNA/RNA polymerases"/>
    <property type="match status" value="1"/>
</dbReference>
<gene>
    <name evidence="3" type="ORF">EPI10_002916</name>
</gene>
<keyword evidence="4" id="KW-1185">Reference proteome</keyword>
<dbReference type="Gene3D" id="2.40.70.10">
    <property type="entry name" value="Acid Proteases"/>
    <property type="match status" value="1"/>
</dbReference>